<dbReference type="GO" id="GO:0005886">
    <property type="term" value="C:plasma membrane"/>
    <property type="evidence" value="ECO:0007669"/>
    <property type="project" value="TreeGrafter"/>
</dbReference>
<dbReference type="SUPFAM" id="SSF160544">
    <property type="entry name" value="EscU C-terminal domain-like"/>
    <property type="match status" value="1"/>
</dbReference>
<comment type="similarity">
    <text evidence="1">Belongs to the type III secretion exporter family.</text>
</comment>
<dbReference type="EMBL" id="JADJMH010000009">
    <property type="protein sequence ID" value="MBK7675389.1"/>
    <property type="molecule type" value="Genomic_DNA"/>
</dbReference>
<accession>A0A935PXY4</accession>
<comment type="caution">
    <text evidence="2">The sequence shown here is derived from an EMBL/GenBank/DDBJ whole genome shotgun (WGS) entry which is preliminary data.</text>
</comment>
<evidence type="ECO:0000256" key="1">
    <source>
        <dbReference type="ARBA" id="ARBA00010690"/>
    </source>
</evidence>
<organism evidence="2 3">
    <name type="scientific">Candidatus Accumulibacter proximus</name>
    <dbReference type="NCBI Taxonomy" id="2954385"/>
    <lineage>
        <taxon>Bacteria</taxon>
        <taxon>Pseudomonadati</taxon>
        <taxon>Pseudomonadota</taxon>
        <taxon>Betaproteobacteria</taxon>
        <taxon>Candidatus Accumulibacter</taxon>
    </lineage>
</organism>
<proteinExistence type="inferred from homology"/>
<dbReference type="GO" id="GO:0009306">
    <property type="term" value="P:protein secretion"/>
    <property type="evidence" value="ECO:0007669"/>
    <property type="project" value="InterPro"/>
</dbReference>
<dbReference type="Proteomes" id="UP000697998">
    <property type="component" value="Unassembled WGS sequence"/>
</dbReference>
<evidence type="ECO:0000313" key="3">
    <source>
        <dbReference type="Proteomes" id="UP000697998"/>
    </source>
</evidence>
<dbReference type="Pfam" id="PF01312">
    <property type="entry name" value="Bac_export_2"/>
    <property type="match status" value="1"/>
</dbReference>
<dbReference type="InterPro" id="IPR029025">
    <property type="entry name" value="T3SS_substrate_exporter_C"/>
</dbReference>
<gene>
    <name evidence="2" type="ORF">IPJ27_11865</name>
</gene>
<protein>
    <submittedName>
        <fullName evidence="2">EscU/YscU/HrcU family type III secretion system export apparatus switch protein</fullName>
    </submittedName>
</protein>
<name>A0A935PXY4_9PROT</name>
<reference evidence="2 3" key="1">
    <citation type="submission" date="2020-10" db="EMBL/GenBank/DDBJ databases">
        <title>Connecting structure to function with the recovery of over 1000 high-quality activated sludge metagenome-assembled genomes encoding full-length rRNA genes using long-read sequencing.</title>
        <authorList>
            <person name="Singleton C.M."/>
            <person name="Petriglieri F."/>
            <person name="Kristensen J.M."/>
            <person name="Kirkegaard R.H."/>
            <person name="Michaelsen T.Y."/>
            <person name="Andersen M.H."/>
            <person name="Karst S.M."/>
            <person name="Dueholm M.S."/>
            <person name="Nielsen P.H."/>
            <person name="Albertsen M."/>
        </authorList>
    </citation>
    <scope>NUCLEOTIDE SEQUENCE [LARGE SCALE GENOMIC DNA]</scope>
    <source>
        <strain evidence="2">EsbW_18-Q3-R4-48_BATAC.285</strain>
    </source>
</reference>
<dbReference type="AlphaFoldDB" id="A0A935PXY4"/>
<dbReference type="InterPro" id="IPR006135">
    <property type="entry name" value="T3SS_substrate_exporter"/>
</dbReference>
<evidence type="ECO:0000313" key="2">
    <source>
        <dbReference type="EMBL" id="MBK7675389.1"/>
    </source>
</evidence>
<sequence>MHDHQAHAKAPDNPLKNAVALAYSQADGAPRVVAKGRGLLAEQIIARAHEHGVYVHESAELVSLLMQVDLDQHIPPQLYLAVAELLAWLYRLENGLEASPARPFPASAEQPPPL</sequence>
<dbReference type="PANTHER" id="PTHR30531:SF12">
    <property type="entry name" value="FLAGELLAR BIOSYNTHETIC PROTEIN FLHB"/>
    <property type="match status" value="1"/>
</dbReference>
<dbReference type="Gene3D" id="3.40.1690.10">
    <property type="entry name" value="secretion proteins EscU"/>
    <property type="match status" value="1"/>
</dbReference>
<dbReference type="PANTHER" id="PTHR30531">
    <property type="entry name" value="FLAGELLAR BIOSYNTHETIC PROTEIN FLHB"/>
    <property type="match status" value="1"/>
</dbReference>